<keyword evidence="8" id="KW-1185">Reference proteome</keyword>
<gene>
    <name evidence="7" type="ORF">DPM35_21155</name>
</gene>
<sequence length="183" mass="20509">MLRKQGMKQSMARFDIVGQLGSLRRYARSLTRDSADAEDLVHDTLVRAYERRTTFRSGGNLRAWLLAIVHNVFIDRMRSRRSEAARIEQVGLVADQSVPASQDHSVRLSQVRQAFLSLPEEQRSALHLVAIEGLSYQQAAEVIGVPLGTLMSRIGRARAALREMEEGAPPKARPHLRIVGDDQ</sequence>
<dbReference type="PANTHER" id="PTHR43133:SF25">
    <property type="entry name" value="RNA POLYMERASE SIGMA FACTOR RFAY-RELATED"/>
    <property type="match status" value="1"/>
</dbReference>
<keyword evidence="3" id="KW-0731">Sigma factor</keyword>
<dbReference type="Pfam" id="PF08281">
    <property type="entry name" value="Sigma70_r4_2"/>
    <property type="match status" value="1"/>
</dbReference>
<dbReference type="AlphaFoldDB" id="A0A330GM10"/>
<accession>A0A330GM10</accession>
<dbReference type="SUPFAM" id="SSF88659">
    <property type="entry name" value="Sigma3 and sigma4 domains of RNA polymerase sigma factors"/>
    <property type="match status" value="1"/>
</dbReference>
<dbReference type="Pfam" id="PF04542">
    <property type="entry name" value="Sigma70_r2"/>
    <property type="match status" value="1"/>
</dbReference>
<dbReference type="SUPFAM" id="SSF88946">
    <property type="entry name" value="Sigma2 domain of RNA polymerase sigma factors"/>
    <property type="match status" value="1"/>
</dbReference>
<dbReference type="GO" id="GO:0003677">
    <property type="term" value="F:DNA binding"/>
    <property type="evidence" value="ECO:0007669"/>
    <property type="project" value="InterPro"/>
</dbReference>
<dbReference type="Gene3D" id="1.10.10.10">
    <property type="entry name" value="Winged helix-like DNA-binding domain superfamily/Winged helix DNA-binding domain"/>
    <property type="match status" value="1"/>
</dbReference>
<keyword evidence="2" id="KW-0805">Transcription regulation</keyword>
<comment type="similarity">
    <text evidence="1">Belongs to the sigma-70 factor family. ECF subfamily.</text>
</comment>
<dbReference type="InterPro" id="IPR013249">
    <property type="entry name" value="RNA_pol_sigma70_r4_t2"/>
</dbReference>
<evidence type="ECO:0000256" key="4">
    <source>
        <dbReference type="ARBA" id="ARBA00023163"/>
    </source>
</evidence>
<dbReference type="EMBL" id="QMBQ01000006">
    <property type="protein sequence ID" value="RAZ74255.1"/>
    <property type="molecule type" value="Genomic_DNA"/>
</dbReference>
<organism evidence="7 8">
    <name type="scientific">Mesorhizobium atlanticum</name>
    <dbReference type="NCBI Taxonomy" id="2233532"/>
    <lineage>
        <taxon>Bacteria</taxon>
        <taxon>Pseudomonadati</taxon>
        <taxon>Pseudomonadota</taxon>
        <taxon>Alphaproteobacteria</taxon>
        <taxon>Hyphomicrobiales</taxon>
        <taxon>Phyllobacteriaceae</taxon>
        <taxon>Mesorhizobium</taxon>
    </lineage>
</organism>
<evidence type="ECO:0000259" key="6">
    <source>
        <dbReference type="Pfam" id="PF08281"/>
    </source>
</evidence>
<dbReference type="InterPro" id="IPR007627">
    <property type="entry name" value="RNA_pol_sigma70_r2"/>
</dbReference>
<dbReference type="Proteomes" id="UP000251956">
    <property type="component" value="Unassembled WGS sequence"/>
</dbReference>
<dbReference type="InterPro" id="IPR014284">
    <property type="entry name" value="RNA_pol_sigma-70_dom"/>
</dbReference>
<name>A0A330GM10_9HYPH</name>
<feature type="domain" description="RNA polymerase sigma-70 region 2" evidence="5">
    <location>
        <begin position="22"/>
        <end position="81"/>
    </location>
</feature>
<comment type="caution">
    <text evidence="7">The sequence shown here is derived from an EMBL/GenBank/DDBJ whole genome shotgun (WGS) entry which is preliminary data.</text>
</comment>
<proteinExistence type="inferred from homology"/>
<dbReference type="GO" id="GO:0006352">
    <property type="term" value="P:DNA-templated transcription initiation"/>
    <property type="evidence" value="ECO:0007669"/>
    <property type="project" value="InterPro"/>
</dbReference>
<evidence type="ECO:0000256" key="1">
    <source>
        <dbReference type="ARBA" id="ARBA00010641"/>
    </source>
</evidence>
<protein>
    <submittedName>
        <fullName evidence="7">RNA polymerase subunit sigma</fullName>
    </submittedName>
</protein>
<reference evidence="7 8" key="1">
    <citation type="submission" date="2018-07" db="EMBL/GenBank/DDBJ databases">
        <title>Diversity of Mesorhizobium strains in Brazil.</title>
        <authorList>
            <person name="Helene L.C.F."/>
            <person name="Dall'Agnol R."/>
            <person name="Delamuta J.R.M."/>
            <person name="Hungria M."/>
        </authorList>
    </citation>
    <scope>NUCLEOTIDE SEQUENCE [LARGE SCALE GENOMIC DNA]</scope>
    <source>
        <strain evidence="7 8">CNPSo 3140</strain>
    </source>
</reference>
<dbReference type="OrthoDB" id="9797134at2"/>
<evidence type="ECO:0000313" key="7">
    <source>
        <dbReference type="EMBL" id="RAZ74255.1"/>
    </source>
</evidence>
<dbReference type="InterPro" id="IPR013325">
    <property type="entry name" value="RNA_pol_sigma_r2"/>
</dbReference>
<keyword evidence="4" id="KW-0804">Transcription</keyword>
<dbReference type="Gene3D" id="1.10.1740.10">
    <property type="match status" value="1"/>
</dbReference>
<dbReference type="InterPro" id="IPR039425">
    <property type="entry name" value="RNA_pol_sigma-70-like"/>
</dbReference>
<evidence type="ECO:0000256" key="2">
    <source>
        <dbReference type="ARBA" id="ARBA00023015"/>
    </source>
</evidence>
<dbReference type="InterPro" id="IPR013324">
    <property type="entry name" value="RNA_pol_sigma_r3/r4-like"/>
</dbReference>
<dbReference type="GO" id="GO:0016987">
    <property type="term" value="F:sigma factor activity"/>
    <property type="evidence" value="ECO:0007669"/>
    <property type="project" value="UniProtKB-KW"/>
</dbReference>
<dbReference type="NCBIfam" id="TIGR02937">
    <property type="entry name" value="sigma70-ECF"/>
    <property type="match status" value="1"/>
</dbReference>
<evidence type="ECO:0000256" key="3">
    <source>
        <dbReference type="ARBA" id="ARBA00023082"/>
    </source>
</evidence>
<evidence type="ECO:0000313" key="8">
    <source>
        <dbReference type="Proteomes" id="UP000251956"/>
    </source>
</evidence>
<evidence type="ECO:0000259" key="5">
    <source>
        <dbReference type="Pfam" id="PF04542"/>
    </source>
</evidence>
<feature type="domain" description="RNA polymerase sigma factor 70 region 4 type 2" evidence="6">
    <location>
        <begin position="110"/>
        <end position="161"/>
    </location>
</feature>
<dbReference type="CDD" id="cd06171">
    <property type="entry name" value="Sigma70_r4"/>
    <property type="match status" value="1"/>
</dbReference>
<dbReference type="NCBIfam" id="NF009164">
    <property type="entry name" value="PRK12511.1"/>
    <property type="match status" value="1"/>
</dbReference>
<dbReference type="PANTHER" id="PTHR43133">
    <property type="entry name" value="RNA POLYMERASE ECF-TYPE SIGMA FACTO"/>
    <property type="match status" value="1"/>
</dbReference>
<dbReference type="InterPro" id="IPR036388">
    <property type="entry name" value="WH-like_DNA-bd_sf"/>
</dbReference>